<protein>
    <submittedName>
        <fullName evidence="1">Uncharacterized protein</fullName>
    </submittedName>
</protein>
<dbReference type="Proteomes" id="UP000198943">
    <property type="component" value="Unassembled WGS sequence"/>
</dbReference>
<dbReference type="OrthoDB" id="1898893at2"/>
<dbReference type="AlphaFoldDB" id="A0A1G6K2Y3"/>
<name>A0A1G6K2Y3_9FIRM</name>
<keyword evidence="2" id="KW-1185">Reference proteome</keyword>
<dbReference type="RefSeq" id="WP_093729739.1">
    <property type="nucleotide sequence ID" value="NZ_FMYW01000004.1"/>
</dbReference>
<organism evidence="1 2">
    <name type="scientific">Succiniclasticum ruminis</name>
    <dbReference type="NCBI Taxonomy" id="40841"/>
    <lineage>
        <taxon>Bacteria</taxon>
        <taxon>Bacillati</taxon>
        <taxon>Bacillota</taxon>
        <taxon>Negativicutes</taxon>
        <taxon>Acidaminococcales</taxon>
        <taxon>Acidaminococcaceae</taxon>
        <taxon>Succiniclasticum</taxon>
    </lineage>
</organism>
<reference evidence="2" key="1">
    <citation type="submission" date="2016-10" db="EMBL/GenBank/DDBJ databases">
        <authorList>
            <person name="Varghese N."/>
            <person name="Submissions S."/>
        </authorList>
    </citation>
    <scope>NUCLEOTIDE SEQUENCE [LARGE SCALE GENOMIC DNA]</scope>
    <source>
        <strain evidence="2">DSM 11005</strain>
    </source>
</reference>
<gene>
    <name evidence="1" type="ORF">SAMN04487864_10436</name>
</gene>
<evidence type="ECO:0000313" key="2">
    <source>
        <dbReference type="Proteomes" id="UP000198943"/>
    </source>
</evidence>
<dbReference type="EMBL" id="FMYW01000004">
    <property type="protein sequence ID" value="SDC25402.1"/>
    <property type="molecule type" value="Genomic_DNA"/>
</dbReference>
<sequence length="441" mass="51948">MGSGKSSALIRHIRENRMYRADTNKRFIVFVSSIKERDERFLQKLEAKQPPAEPYCKSILALIARGDNIVTTQSLYNIFNEETIEAFHKSNYIYTAYFDEIPPLFQGASGGKYQQKDAGVITRFGSKDVQLMQQEHLILQENGEIHYNPDCEYHQHMPEHKVECNVFDALRELDSRCNLYPYGNRRGFFTGIVAFTRRELFSCFRECWFSSYLTGDSMLTNYCVKNHIDRVYYHIEDGRIVRNPDGAYMETYPEGLERLVILDDSRFNMENSLSKEGYRKLARSRDSEELKHLLKGMRYAYEFMKEHGVRSNSFIFTTFKDYKELLASDGRHYPTMKRFLPCNAKATNEYRNCTGVAYLCNRYFDVNCTNYLARLAEEEQNPELRFNNDTFALSELLQFIWRSNVRVKDSDQPVYVYIPDRRMRELLYAFMEKAKVNASVK</sequence>
<proteinExistence type="predicted"/>
<accession>A0A1G6K2Y3</accession>
<evidence type="ECO:0000313" key="1">
    <source>
        <dbReference type="EMBL" id="SDC25402.1"/>
    </source>
</evidence>